<evidence type="ECO:0000256" key="1">
    <source>
        <dbReference type="SAM" id="MobiDB-lite"/>
    </source>
</evidence>
<protein>
    <submittedName>
        <fullName evidence="3">Putative salivary lipocalin</fullName>
    </submittedName>
</protein>
<name>A0A0K8R8I6_IXORI</name>
<dbReference type="Gene3D" id="2.40.128.20">
    <property type="match status" value="1"/>
</dbReference>
<evidence type="ECO:0000313" key="3">
    <source>
        <dbReference type="EMBL" id="JAA67168.1"/>
    </source>
</evidence>
<feature type="chain" id="PRO_5005516535" evidence="2">
    <location>
        <begin position="19"/>
        <end position="220"/>
    </location>
</feature>
<accession>A0A0K8R8I6</accession>
<reference evidence="3" key="1">
    <citation type="submission" date="2012-12" db="EMBL/GenBank/DDBJ databases">
        <title>Identification and characterization of a phenylalanine ammonia-lyase gene family in Isatis indigotica Fort.</title>
        <authorList>
            <person name="Liu Q."/>
            <person name="Chen J."/>
            <person name="Zhou X."/>
            <person name="Di P."/>
            <person name="Xiao Y."/>
            <person name="Xuan H."/>
            <person name="Zhang L."/>
            <person name="Chen W."/>
        </authorList>
    </citation>
    <scope>NUCLEOTIDE SEQUENCE</scope>
    <source>
        <tissue evidence="3">Salivary gland</tissue>
    </source>
</reference>
<organism evidence="3">
    <name type="scientific">Ixodes ricinus</name>
    <name type="common">Common tick</name>
    <name type="synonym">Acarus ricinus</name>
    <dbReference type="NCBI Taxonomy" id="34613"/>
    <lineage>
        <taxon>Eukaryota</taxon>
        <taxon>Metazoa</taxon>
        <taxon>Ecdysozoa</taxon>
        <taxon>Arthropoda</taxon>
        <taxon>Chelicerata</taxon>
        <taxon>Arachnida</taxon>
        <taxon>Acari</taxon>
        <taxon>Parasitiformes</taxon>
        <taxon>Ixodida</taxon>
        <taxon>Ixodoidea</taxon>
        <taxon>Ixodidae</taxon>
        <taxon>Ixodinae</taxon>
        <taxon>Ixodes</taxon>
    </lineage>
</organism>
<feature type="region of interest" description="Disordered" evidence="1">
    <location>
        <begin position="196"/>
        <end position="220"/>
    </location>
</feature>
<dbReference type="EMBL" id="GADI01006640">
    <property type="protein sequence ID" value="JAA67168.1"/>
    <property type="molecule type" value="mRNA"/>
</dbReference>
<proteinExistence type="evidence at transcript level"/>
<dbReference type="SUPFAM" id="SSF50814">
    <property type="entry name" value="Lipocalins"/>
    <property type="match status" value="1"/>
</dbReference>
<evidence type="ECO:0000256" key="2">
    <source>
        <dbReference type="SAM" id="SignalP"/>
    </source>
</evidence>
<dbReference type="InterPro" id="IPR012674">
    <property type="entry name" value="Calycin"/>
</dbReference>
<dbReference type="AlphaFoldDB" id="A0A0K8R8I6"/>
<sequence length="220" mass="25746">MKTFFSLVIAALYPFVKCSSQCSCRPLQSILLVDNNLNVFRDPWPFLKSMNRLYLKYMPPWNDFKYITCVISEFTSNHTLYSVERNVSWTNLSKTPRTRESVEVEIKKFTGTRKSNTEFQVITDRTTYDFDTLYADSKCLILKISQTYAGQLRGNCFLWLKEADLKDPLRHCYFFYTVLCAWEAHVLEPTPDCDKRSEIGDKNLPNPPFNKEPDAARDPR</sequence>
<feature type="signal peptide" evidence="2">
    <location>
        <begin position="1"/>
        <end position="18"/>
    </location>
</feature>
<feature type="compositionally biased region" description="Basic and acidic residues" evidence="1">
    <location>
        <begin position="211"/>
        <end position="220"/>
    </location>
</feature>
<keyword evidence="2" id="KW-0732">Signal</keyword>